<feature type="transmembrane region" description="Helical" evidence="10">
    <location>
        <begin position="6"/>
        <end position="27"/>
    </location>
</feature>
<evidence type="ECO:0000256" key="9">
    <source>
        <dbReference type="ARBA" id="ARBA00023201"/>
    </source>
</evidence>
<keyword evidence="13" id="KW-1185">Reference proteome</keyword>
<keyword evidence="4 10" id="KW-0812">Transmembrane</keyword>
<evidence type="ECO:0000256" key="5">
    <source>
        <dbReference type="ARBA" id="ARBA00022989"/>
    </source>
</evidence>
<evidence type="ECO:0000256" key="2">
    <source>
        <dbReference type="ARBA" id="ARBA00022448"/>
    </source>
</evidence>
<evidence type="ECO:0000313" key="13">
    <source>
        <dbReference type="Proteomes" id="UP000261828"/>
    </source>
</evidence>
<evidence type="ECO:0000256" key="6">
    <source>
        <dbReference type="ARBA" id="ARBA00023053"/>
    </source>
</evidence>
<keyword evidence="9" id="KW-0739">Sodium transport</keyword>
<keyword evidence="8 10" id="KW-0472">Membrane</keyword>
<organism evidence="12 13">
    <name type="scientific">Flagellimonas nanhaiensis</name>
    <dbReference type="NCBI Taxonomy" id="2292706"/>
    <lineage>
        <taxon>Bacteria</taxon>
        <taxon>Pseudomonadati</taxon>
        <taxon>Bacteroidota</taxon>
        <taxon>Flavobacteriia</taxon>
        <taxon>Flavobacteriales</taxon>
        <taxon>Flavobacteriaceae</taxon>
        <taxon>Flagellimonas</taxon>
    </lineage>
</organism>
<proteinExistence type="predicted"/>
<evidence type="ECO:0000256" key="4">
    <source>
        <dbReference type="ARBA" id="ARBA00022692"/>
    </source>
</evidence>
<feature type="transmembrane region" description="Helical" evidence="10">
    <location>
        <begin position="188"/>
        <end position="213"/>
    </location>
</feature>
<feature type="transmembrane region" description="Helical" evidence="10">
    <location>
        <begin position="63"/>
        <end position="84"/>
    </location>
</feature>
<reference evidence="12 13" key="1">
    <citation type="submission" date="2018-08" db="EMBL/GenBank/DDBJ databases">
        <title>Muricauda nanhaiensis sp. nov., isolated from seawater of the South China Sea.</title>
        <authorList>
            <person name="Dang Y."/>
        </authorList>
    </citation>
    <scope>NUCLEOTIDE SEQUENCE [LARGE SCALE GENOMIC DNA]</scope>
    <source>
        <strain evidence="12 13">SM1704</strain>
    </source>
</reference>
<dbReference type="AlphaFoldDB" id="A0A371JN26"/>
<dbReference type="GO" id="GO:0016020">
    <property type="term" value="C:membrane"/>
    <property type="evidence" value="ECO:0007669"/>
    <property type="project" value="UniProtKB-SubCell"/>
</dbReference>
<comment type="caution">
    <text evidence="12">The sequence shown here is derived from an EMBL/GenBank/DDBJ whole genome shotgun (WGS) entry which is preliminary data.</text>
</comment>
<evidence type="ECO:0000313" key="12">
    <source>
        <dbReference type="EMBL" id="RDY58626.1"/>
    </source>
</evidence>
<dbReference type="GO" id="GO:0015297">
    <property type="term" value="F:antiporter activity"/>
    <property type="evidence" value="ECO:0007669"/>
    <property type="project" value="UniProtKB-KW"/>
</dbReference>
<evidence type="ECO:0000256" key="1">
    <source>
        <dbReference type="ARBA" id="ARBA00004141"/>
    </source>
</evidence>
<evidence type="ECO:0000256" key="10">
    <source>
        <dbReference type="SAM" id="Phobius"/>
    </source>
</evidence>
<keyword evidence="3" id="KW-0050">Antiport</keyword>
<evidence type="ECO:0000259" key="11">
    <source>
        <dbReference type="Pfam" id="PF00999"/>
    </source>
</evidence>
<comment type="subcellular location">
    <subcellularLocation>
        <location evidence="1">Membrane</location>
        <topology evidence="1">Multi-pass membrane protein</topology>
    </subcellularLocation>
</comment>
<dbReference type="EMBL" id="QTJX01000003">
    <property type="protein sequence ID" value="RDY58626.1"/>
    <property type="molecule type" value="Genomic_DNA"/>
</dbReference>
<protein>
    <submittedName>
        <fullName evidence="12">Cation:proton antiporter</fullName>
    </submittedName>
</protein>
<evidence type="ECO:0000256" key="7">
    <source>
        <dbReference type="ARBA" id="ARBA00023065"/>
    </source>
</evidence>
<dbReference type="PANTHER" id="PTHR43562">
    <property type="entry name" value="NAPA-TYPE SODIUM/HYDROGEN ANTIPORTER"/>
    <property type="match status" value="1"/>
</dbReference>
<feature type="transmembrane region" description="Helical" evidence="10">
    <location>
        <begin position="319"/>
        <end position="339"/>
    </location>
</feature>
<feature type="transmembrane region" description="Helical" evidence="10">
    <location>
        <begin position="240"/>
        <end position="273"/>
    </location>
</feature>
<dbReference type="Proteomes" id="UP000261828">
    <property type="component" value="Unassembled WGS sequence"/>
</dbReference>
<gene>
    <name evidence="12" type="ORF">DX873_13100</name>
</gene>
<dbReference type="OrthoDB" id="9793589at2"/>
<dbReference type="Gene3D" id="1.20.1530.20">
    <property type="match status" value="1"/>
</dbReference>
<feature type="transmembrane region" description="Helical" evidence="10">
    <location>
        <begin position="123"/>
        <end position="144"/>
    </location>
</feature>
<sequence length="411" mass="44856">MMQANIGFIELPFFTNLLILLVLARVLGELSERLGQPAMIGEILAGIFLGPSVFNLIHKTGEIATISELGVFLLVVIAGLEIRFDDILRSLKGKNIIISIMAFFLPLLCGFGVGYLFGKDAMVTVFLGLCIAITALPVSIRMLMDMGKLDSEIGKKIISVAIFDDVLALTILGLIINIEDTDKSLMTIARVASVSLVKLLLFLSLLWGAHYVLKRLSKKEHYIEDQLNTFVNRLKARESLYALLFIVILSFAMITESLGFHFIIGAFFAAMLLDGKLIGKTHVEAFGKTTNGMAMSFLSPIFFAGIGLEFSFGSIQEYSLLATVLGISFFSKIMGGYLGSRLSGLDPASAWTIGVGLNGRGIMELVIANIAYASGMIDLEIFSILVIMGIVTTMVTPILLKWSFARLERKP</sequence>
<accession>A0A371JN26</accession>
<keyword evidence="2" id="KW-0813">Transport</keyword>
<evidence type="ECO:0000256" key="3">
    <source>
        <dbReference type="ARBA" id="ARBA00022449"/>
    </source>
</evidence>
<feature type="transmembrane region" description="Helical" evidence="10">
    <location>
        <begin position="156"/>
        <end position="176"/>
    </location>
</feature>
<dbReference type="GO" id="GO:1902600">
    <property type="term" value="P:proton transmembrane transport"/>
    <property type="evidence" value="ECO:0007669"/>
    <property type="project" value="InterPro"/>
</dbReference>
<feature type="transmembrane region" description="Helical" evidence="10">
    <location>
        <begin position="381"/>
        <end position="400"/>
    </location>
</feature>
<keyword evidence="7" id="KW-0406">Ion transport</keyword>
<dbReference type="InterPro" id="IPR006153">
    <property type="entry name" value="Cation/H_exchanger_TM"/>
</dbReference>
<feature type="transmembrane region" description="Helical" evidence="10">
    <location>
        <begin position="96"/>
        <end position="117"/>
    </location>
</feature>
<name>A0A371JN26_9FLAO</name>
<dbReference type="GO" id="GO:0006814">
    <property type="term" value="P:sodium ion transport"/>
    <property type="evidence" value="ECO:0007669"/>
    <property type="project" value="UniProtKB-KW"/>
</dbReference>
<dbReference type="InterPro" id="IPR038770">
    <property type="entry name" value="Na+/solute_symporter_sf"/>
</dbReference>
<dbReference type="PANTHER" id="PTHR43562:SF3">
    <property type="entry name" value="SODIUM ION_PROTON EXCHANGER (EUROFUNG)"/>
    <property type="match status" value="1"/>
</dbReference>
<keyword evidence="6" id="KW-0915">Sodium</keyword>
<keyword evidence="5 10" id="KW-1133">Transmembrane helix</keyword>
<dbReference type="RefSeq" id="WP_116184947.1">
    <property type="nucleotide sequence ID" value="NZ_QTJX01000003.1"/>
</dbReference>
<feature type="domain" description="Cation/H+ exchanger transmembrane" evidence="11">
    <location>
        <begin position="21"/>
        <end position="402"/>
    </location>
</feature>
<evidence type="ECO:0000256" key="8">
    <source>
        <dbReference type="ARBA" id="ARBA00023136"/>
    </source>
</evidence>
<dbReference type="Pfam" id="PF00999">
    <property type="entry name" value="Na_H_Exchanger"/>
    <property type="match status" value="1"/>
</dbReference>
<feature type="transmembrane region" description="Helical" evidence="10">
    <location>
        <begin position="293"/>
        <end position="312"/>
    </location>
</feature>